<evidence type="ECO:0000313" key="2">
    <source>
        <dbReference type="Proteomes" id="UP000656042"/>
    </source>
</evidence>
<accession>A0A8J3BWK8</accession>
<dbReference type="Gene3D" id="2.30.110.10">
    <property type="entry name" value="Electron Transport, Fmn-binding Protein, Chain A"/>
    <property type="match status" value="1"/>
</dbReference>
<dbReference type="InterPro" id="IPR012349">
    <property type="entry name" value="Split_barrel_FMN-bd"/>
</dbReference>
<proteinExistence type="predicted"/>
<dbReference type="PIRSF" id="PIRSF010372">
    <property type="entry name" value="PaiB"/>
    <property type="match status" value="1"/>
</dbReference>
<sequence>MYTPPEYVAPDPSWIRDLVHQNPLALLSTNGERTPHATHVPIIADPLGHTEDPAADLTGTVLLGHLNRANPHWSALTDGQEALVVFTGPHGYVSPHLYGVTPAAPTWNFTSVHLRGRLRRLEQPAETMRVVTATVRAFESRFGFGWRMGTSAEYFRRILPGVGAFRIDVDDVAAMFKLSQEQTPAIRQVVADFFARSDVGTHRSLGTLMALSSESDR</sequence>
<dbReference type="Pfam" id="PF04299">
    <property type="entry name" value="FMN_bind_2"/>
    <property type="match status" value="1"/>
</dbReference>
<reference evidence="1" key="2">
    <citation type="submission" date="2020-09" db="EMBL/GenBank/DDBJ databases">
        <authorList>
            <person name="Sun Q."/>
            <person name="Zhou Y."/>
        </authorList>
    </citation>
    <scope>NUCLEOTIDE SEQUENCE</scope>
    <source>
        <strain evidence="1">CGMCC 4.7299</strain>
    </source>
</reference>
<evidence type="ECO:0008006" key="3">
    <source>
        <dbReference type="Google" id="ProtNLM"/>
    </source>
</evidence>
<reference evidence="1" key="1">
    <citation type="journal article" date="2014" name="Int. J. Syst. Evol. Microbiol.">
        <title>Complete genome sequence of Corynebacterium casei LMG S-19264T (=DSM 44701T), isolated from a smear-ripened cheese.</title>
        <authorList>
            <consortium name="US DOE Joint Genome Institute (JGI-PGF)"/>
            <person name="Walter F."/>
            <person name="Albersmeier A."/>
            <person name="Kalinowski J."/>
            <person name="Ruckert C."/>
        </authorList>
    </citation>
    <scope>NUCLEOTIDE SEQUENCE</scope>
    <source>
        <strain evidence="1">CGMCC 4.7299</strain>
    </source>
</reference>
<gene>
    <name evidence="1" type="ORF">GCM10012284_03060</name>
</gene>
<keyword evidence="2" id="KW-1185">Reference proteome</keyword>
<protein>
    <recommendedName>
        <fullName evidence="3">Negative transcriptional regulator, PaiB family</fullName>
    </recommendedName>
</protein>
<dbReference type="InterPro" id="IPR007396">
    <property type="entry name" value="TR_PAI2-type"/>
</dbReference>
<name>A0A8J3BWK8_9ACTN</name>
<comment type="caution">
    <text evidence="1">The sequence shown here is derived from an EMBL/GenBank/DDBJ whole genome shotgun (WGS) entry which is preliminary data.</text>
</comment>
<organism evidence="1 2">
    <name type="scientific">Mangrovihabitans endophyticus</name>
    <dbReference type="NCBI Taxonomy" id="1751298"/>
    <lineage>
        <taxon>Bacteria</taxon>
        <taxon>Bacillati</taxon>
        <taxon>Actinomycetota</taxon>
        <taxon>Actinomycetes</taxon>
        <taxon>Micromonosporales</taxon>
        <taxon>Micromonosporaceae</taxon>
        <taxon>Mangrovihabitans</taxon>
    </lineage>
</organism>
<dbReference type="AlphaFoldDB" id="A0A8J3BWK8"/>
<dbReference type="Proteomes" id="UP000656042">
    <property type="component" value="Unassembled WGS sequence"/>
</dbReference>
<dbReference type="PANTHER" id="PTHR35802:SF1">
    <property type="entry name" value="PROTEASE SYNTHASE AND SPORULATION PROTEIN PAI 2"/>
    <property type="match status" value="1"/>
</dbReference>
<dbReference type="SUPFAM" id="SSF50475">
    <property type="entry name" value="FMN-binding split barrel"/>
    <property type="match status" value="1"/>
</dbReference>
<evidence type="ECO:0000313" key="1">
    <source>
        <dbReference type="EMBL" id="GGK72654.1"/>
    </source>
</evidence>
<dbReference type="EMBL" id="BMMX01000001">
    <property type="protein sequence ID" value="GGK72654.1"/>
    <property type="molecule type" value="Genomic_DNA"/>
</dbReference>
<dbReference type="PANTHER" id="PTHR35802">
    <property type="entry name" value="PROTEASE SYNTHASE AND SPORULATION PROTEIN PAI 2"/>
    <property type="match status" value="1"/>
</dbReference>